<evidence type="ECO:0000313" key="2">
    <source>
        <dbReference type="EMBL" id="MDC2889559.1"/>
    </source>
</evidence>
<dbReference type="Pfam" id="PF00773">
    <property type="entry name" value="RNB"/>
    <property type="match status" value="1"/>
</dbReference>
<accession>A0ABT5FDE4</accession>
<dbReference type="PANTHER" id="PTHR23355">
    <property type="entry name" value="RIBONUCLEASE"/>
    <property type="match status" value="1"/>
</dbReference>
<dbReference type="InterPro" id="IPR050180">
    <property type="entry name" value="RNR_Ribonuclease"/>
</dbReference>
<dbReference type="InterPro" id="IPR012340">
    <property type="entry name" value="NA-bd_OB-fold"/>
</dbReference>
<dbReference type="SUPFAM" id="SSF50249">
    <property type="entry name" value="Nucleic acid-binding proteins"/>
    <property type="match status" value="1"/>
</dbReference>
<gene>
    <name evidence="2" type="ORF">PN838_13220</name>
</gene>
<evidence type="ECO:0000313" key="3">
    <source>
        <dbReference type="Proteomes" id="UP001528411"/>
    </source>
</evidence>
<proteinExistence type="predicted"/>
<evidence type="ECO:0000259" key="1">
    <source>
        <dbReference type="SMART" id="SM00955"/>
    </source>
</evidence>
<organism evidence="2 3">
    <name type="scientific">Psychrosphaera algicola</name>
    <dbReference type="NCBI Taxonomy" id="3023714"/>
    <lineage>
        <taxon>Bacteria</taxon>
        <taxon>Pseudomonadati</taxon>
        <taxon>Pseudomonadota</taxon>
        <taxon>Gammaproteobacteria</taxon>
        <taxon>Alteromonadales</taxon>
        <taxon>Pseudoalteromonadaceae</taxon>
        <taxon>Psychrosphaera</taxon>
    </lineage>
</organism>
<feature type="domain" description="RNB" evidence="1">
    <location>
        <begin position="2"/>
        <end position="202"/>
    </location>
</feature>
<dbReference type="InterPro" id="IPR001900">
    <property type="entry name" value="RNase_II/R"/>
</dbReference>
<dbReference type="PANTHER" id="PTHR23355:SF9">
    <property type="entry name" value="DIS3-LIKE EXONUCLEASE 2"/>
    <property type="match status" value="1"/>
</dbReference>
<sequence>MADVSHYVKHNSALDREAIDRGNSVYFPSQVIPMLPEALSNGLCSLNPQVDRLCLVAEMTVADSGKLSGFKFYEAVMHSHARLTYTKVAAILAGDATMIDRYQAVYPHLMDLFDLYKALKLRRADRGAFEFDTIEAKFIFNANKKIDSVETVERNDAHKLIEECMILANVATAKFLEKMTQARYLGYMTNPTQQNLLVFEHF</sequence>
<comment type="caution">
    <text evidence="2">The sequence shown here is derived from an EMBL/GenBank/DDBJ whole genome shotgun (WGS) entry which is preliminary data.</text>
</comment>
<keyword evidence="3" id="KW-1185">Reference proteome</keyword>
<name>A0ABT5FDE4_9GAMM</name>
<reference evidence="2 3" key="1">
    <citation type="submission" date="2023-01" db="EMBL/GenBank/DDBJ databases">
        <title>Psychrosphaera sp. nov., isolated from marine algae.</title>
        <authorList>
            <person name="Bayburt H."/>
            <person name="Choi B.J."/>
            <person name="Kim J.M."/>
            <person name="Choi D.G."/>
            <person name="Jeon C.O."/>
        </authorList>
    </citation>
    <scope>NUCLEOTIDE SEQUENCE [LARGE SCALE GENOMIC DNA]</scope>
    <source>
        <strain evidence="2 3">G1-22</strain>
    </source>
</reference>
<dbReference type="EMBL" id="JAQOMS010000002">
    <property type="protein sequence ID" value="MDC2889559.1"/>
    <property type="molecule type" value="Genomic_DNA"/>
</dbReference>
<dbReference type="Proteomes" id="UP001528411">
    <property type="component" value="Unassembled WGS sequence"/>
</dbReference>
<protein>
    <submittedName>
        <fullName evidence="2">RNB domain-containing ribonuclease</fullName>
    </submittedName>
</protein>
<dbReference type="SMART" id="SM00955">
    <property type="entry name" value="RNB"/>
    <property type="match status" value="1"/>
</dbReference>